<dbReference type="AlphaFoldDB" id="A0A6A4HFR2"/>
<accession>A0A6A4HFR2</accession>
<gene>
    <name evidence="2" type="ORF">BT96DRAFT_996472</name>
</gene>
<evidence type="ECO:0000256" key="1">
    <source>
        <dbReference type="SAM" id="MobiDB-lite"/>
    </source>
</evidence>
<dbReference type="EMBL" id="ML769509">
    <property type="protein sequence ID" value="KAE9396696.1"/>
    <property type="molecule type" value="Genomic_DNA"/>
</dbReference>
<keyword evidence="3" id="KW-1185">Reference proteome</keyword>
<name>A0A6A4HFR2_9AGAR</name>
<evidence type="ECO:0000313" key="3">
    <source>
        <dbReference type="Proteomes" id="UP000799118"/>
    </source>
</evidence>
<reference evidence="2" key="1">
    <citation type="journal article" date="2019" name="Environ. Microbiol.">
        <title>Fungal ecological strategies reflected in gene transcription - a case study of two litter decomposers.</title>
        <authorList>
            <person name="Barbi F."/>
            <person name="Kohler A."/>
            <person name="Barry K."/>
            <person name="Baskaran P."/>
            <person name="Daum C."/>
            <person name="Fauchery L."/>
            <person name="Ihrmark K."/>
            <person name="Kuo A."/>
            <person name="LaButti K."/>
            <person name="Lipzen A."/>
            <person name="Morin E."/>
            <person name="Grigoriev I.V."/>
            <person name="Henrissat B."/>
            <person name="Lindahl B."/>
            <person name="Martin F."/>
        </authorList>
    </citation>
    <scope>NUCLEOTIDE SEQUENCE</scope>
    <source>
        <strain evidence="2">JB14</strain>
    </source>
</reference>
<feature type="compositionally biased region" description="Basic and acidic residues" evidence="1">
    <location>
        <begin position="172"/>
        <end position="184"/>
    </location>
</feature>
<organism evidence="2 3">
    <name type="scientific">Gymnopus androsaceus JB14</name>
    <dbReference type="NCBI Taxonomy" id="1447944"/>
    <lineage>
        <taxon>Eukaryota</taxon>
        <taxon>Fungi</taxon>
        <taxon>Dikarya</taxon>
        <taxon>Basidiomycota</taxon>
        <taxon>Agaricomycotina</taxon>
        <taxon>Agaricomycetes</taxon>
        <taxon>Agaricomycetidae</taxon>
        <taxon>Agaricales</taxon>
        <taxon>Marasmiineae</taxon>
        <taxon>Omphalotaceae</taxon>
        <taxon>Gymnopus</taxon>
    </lineage>
</organism>
<feature type="region of interest" description="Disordered" evidence="1">
    <location>
        <begin position="156"/>
        <end position="184"/>
    </location>
</feature>
<protein>
    <submittedName>
        <fullName evidence="2">Uncharacterized protein</fullName>
    </submittedName>
</protein>
<dbReference type="Proteomes" id="UP000799118">
    <property type="component" value="Unassembled WGS sequence"/>
</dbReference>
<evidence type="ECO:0000313" key="2">
    <source>
        <dbReference type="EMBL" id="KAE9396696.1"/>
    </source>
</evidence>
<sequence>MSLGASFCPCANSLIADGFCTLCNGKEFSPSTRALDLILCHFSTTSLLSKGLVRQEFQFSKADDNEVVPCKPLLPSLFPHLQVPLSTLIISPLSISTLFSPPLHPAKHPQTSMAAVTGAACQKLLYCEWHRVAHRAKQDVLGTTLKAIVQKRAVSATSSPQHEVPGIMTSDLCKDKNDEEKRRG</sequence>
<proteinExistence type="predicted"/>